<feature type="compositionally biased region" description="Low complexity" evidence="5">
    <location>
        <begin position="37"/>
        <end position="50"/>
    </location>
</feature>
<dbReference type="InterPro" id="IPR016024">
    <property type="entry name" value="ARM-type_fold"/>
</dbReference>
<evidence type="ECO:0000259" key="6">
    <source>
        <dbReference type="PROSITE" id="PS50166"/>
    </source>
</evidence>
<reference evidence="7 8" key="1">
    <citation type="journal article" date="2024" name="Nat. Commun.">
        <title>Phylogenomics reveals the evolutionary origins of lichenization in chlorophyte algae.</title>
        <authorList>
            <person name="Puginier C."/>
            <person name="Libourel C."/>
            <person name="Otte J."/>
            <person name="Skaloud P."/>
            <person name="Haon M."/>
            <person name="Grisel S."/>
            <person name="Petersen M."/>
            <person name="Berrin J.G."/>
            <person name="Delaux P.M."/>
            <person name="Dal Grande F."/>
            <person name="Keller J."/>
        </authorList>
    </citation>
    <scope>NUCLEOTIDE SEQUENCE [LARGE SCALE GENOMIC DNA]</scope>
    <source>
        <strain evidence="7 8">SAG 245.80</strain>
    </source>
</reference>
<feature type="domain" description="Importin N-terminal" evidence="6">
    <location>
        <begin position="87"/>
        <end position="133"/>
    </location>
</feature>
<evidence type="ECO:0000256" key="2">
    <source>
        <dbReference type="ARBA" id="ARBA00007991"/>
    </source>
</evidence>
<dbReference type="InterPro" id="IPR001494">
    <property type="entry name" value="Importin-beta_N"/>
</dbReference>
<comment type="similarity">
    <text evidence="2">Belongs to the importin beta family.</text>
</comment>
<dbReference type="GO" id="GO:0006606">
    <property type="term" value="P:protein import into nucleus"/>
    <property type="evidence" value="ECO:0007669"/>
    <property type="project" value="TreeGrafter"/>
</dbReference>
<dbReference type="Pfam" id="PF25758">
    <property type="entry name" value="TPR_IPO11"/>
    <property type="match status" value="1"/>
</dbReference>
<dbReference type="GO" id="GO:0005635">
    <property type="term" value="C:nuclear envelope"/>
    <property type="evidence" value="ECO:0007669"/>
    <property type="project" value="TreeGrafter"/>
</dbReference>
<dbReference type="AlphaFoldDB" id="A0AAW1QJE8"/>
<dbReference type="Proteomes" id="UP001445335">
    <property type="component" value="Unassembled WGS sequence"/>
</dbReference>
<feature type="region of interest" description="Disordered" evidence="5">
    <location>
        <begin position="24"/>
        <end position="55"/>
    </location>
</feature>
<sequence>MTVGTVHPIFRSWVAENLAKSQPLHEAEMETRRAEAARATQSAAPEAPATGPGNNSLAVRLQVMEAKASSSTNNQPVQQGGAVNEAIRLLAAVVAKNTVGSSWRKTVATREYSRLPDEERAAVRALSLELLFADPSPRIATQLSLLVTNMARFDFPGKWGGLLSELASVAAWGAPSPVPAKHRALVALKTIVRALSGRPGGVIVPAGPLLHQDLRALLEAAAQEAQQTVTSAGDLFKALQGEWQAHFGALVQGNPDAAGRLALGNRAAGAVAGTGAAGTQPPGEQAERAFERLTQCALAALQHNREGFEPWLPPWLHLAFDAALLAVDAPTVRAGRAKRRVALVRFLACALACPKYRAEGSPAGAAVGVLLAGSPCAAVLEALVGKYLAVTPEELAEWQADPEDYVRSADAEAAPDADAPRPCGLALLRALLNRGGEPVAQELVQLAARLQAQAPTPEALLLREACYRALGEGFSHPALASRVDFKAWYSSELRGLLAEPAGEAGGQAGALLRARSLWLVGTCGGGLPPELYGDALAALAAHLAAPDLVAALAAAHAVAALATRLMIEDSAIQAYRKGAARRRAASLAARLRAGPEQPGDRDAEDTAHQGRMAALAGQAEALLGRLFWLLGRLREPESCVRLLQAVSVVVEVLGDGVAPHLGTVAAALPAVWSRAAPGGGGPTAPGTQTRLHSALIAVLTHLLRRLPAAAMADERIHGLLWPLLAHVTGPACLEGGALLEEALRLLGAALAACPALPTELGGLMPALGRLLAAGHEAGALLEVLEDVALLGGAELLRGQAAALASALAAGLRGVHDAIIAPQQQLASMGGPSGAPTSSLGAEATAEALAGASLAGVLMQAAPKWATGLLEAYLRGVCSLLAAPQAGAHRRNGRFVALVQAWGDLLARALAAQPDVLGALLGGDAAAEGRVLDLWLSAVFPRSFEEEVGIAVVAVLARQRRRLAALALAGAVAAGASPALAQPRGAGRALALVMRALEDEPAFREDEAATQAEAAALSAPGGGGGGEQVILRHVALVAADPLRTVALPAAATAAARAAAARASDTALLQEVGWLDPSLEAALHQLLAQPG</sequence>
<dbReference type="InterPro" id="IPR058669">
    <property type="entry name" value="TPR_IPO7/11-like"/>
</dbReference>
<dbReference type="PANTHER" id="PTHR10997:SF70">
    <property type="entry name" value="IMPORTIN N-TERMINAL DOMAIN-CONTAINING PROTEIN"/>
    <property type="match status" value="1"/>
</dbReference>
<comment type="caution">
    <text evidence="7">The sequence shown here is derived from an EMBL/GenBank/DDBJ whole genome shotgun (WGS) entry which is preliminary data.</text>
</comment>
<dbReference type="SUPFAM" id="SSF48371">
    <property type="entry name" value="ARM repeat"/>
    <property type="match status" value="1"/>
</dbReference>
<comment type="subcellular location">
    <subcellularLocation>
        <location evidence="1">Nucleus</location>
    </subcellularLocation>
</comment>
<dbReference type="PANTHER" id="PTHR10997">
    <property type="entry name" value="IMPORTIN-7, 8, 11"/>
    <property type="match status" value="1"/>
</dbReference>
<feature type="compositionally biased region" description="Basic and acidic residues" evidence="5">
    <location>
        <begin position="24"/>
        <end position="36"/>
    </location>
</feature>
<protein>
    <recommendedName>
        <fullName evidence="6">Importin N-terminal domain-containing protein</fullName>
    </recommendedName>
</protein>
<evidence type="ECO:0000313" key="7">
    <source>
        <dbReference type="EMBL" id="KAK9821560.1"/>
    </source>
</evidence>
<name>A0AAW1QJE8_9CHLO</name>
<organism evidence="7 8">
    <name type="scientific">Elliptochloris bilobata</name>
    <dbReference type="NCBI Taxonomy" id="381761"/>
    <lineage>
        <taxon>Eukaryota</taxon>
        <taxon>Viridiplantae</taxon>
        <taxon>Chlorophyta</taxon>
        <taxon>core chlorophytes</taxon>
        <taxon>Trebouxiophyceae</taxon>
        <taxon>Trebouxiophyceae incertae sedis</taxon>
        <taxon>Elliptochloris clade</taxon>
        <taxon>Elliptochloris</taxon>
    </lineage>
</organism>
<dbReference type="Gene3D" id="1.25.10.10">
    <property type="entry name" value="Leucine-rich Repeat Variant"/>
    <property type="match status" value="1"/>
</dbReference>
<evidence type="ECO:0000256" key="4">
    <source>
        <dbReference type="ARBA" id="ARBA00023242"/>
    </source>
</evidence>
<evidence type="ECO:0000256" key="5">
    <source>
        <dbReference type="SAM" id="MobiDB-lite"/>
    </source>
</evidence>
<dbReference type="GO" id="GO:0031267">
    <property type="term" value="F:small GTPase binding"/>
    <property type="evidence" value="ECO:0007669"/>
    <property type="project" value="InterPro"/>
</dbReference>
<dbReference type="InterPro" id="IPR011989">
    <property type="entry name" value="ARM-like"/>
</dbReference>
<dbReference type="GO" id="GO:0005829">
    <property type="term" value="C:cytosol"/>
    <property type="evidence" value="ECO:0007669"/>
    <property type="project" value="TreeGrafter"/>
</dbReference>
<feature type="compositionally biased region" description="Basic and acidic residues" evidence="5">
    <location>
        <begin position="598"/>
        <end position="608"/>
    </location>
</feature>
<dbReference type="EMBL" id="JALJOU010000100">
    <property type="protein sequence ID" value="KAK9821560.1"/>
    <property type="molecule type" value="Genomic_DNA"/>
</dbReference>
<dbReference type="PROSITE" id="PS50166">
    <property type="entry name" value="IMPORTIN_B_NT"/>
    <property type="match status" value="1"/>
</dbReference>
<evidence type="ECO:0000256" key="3">
    <source>
        <dbReference type="ARBA" id="ARBA00022448"/>
    </source>
</evidence>
<proteinExistence type="inferred from homology"/>
<accession>A0AAW1QJE8</accession>
<keyword evidence="4" id="KW-0539">Nucleus</keyword>
<keyword evidence="8" id="KW-1185">Reference proteome</keyword>
<feature type="region of interest" description="Disordered" evidence="5">
    <location>
        <begin position="589"/>
        <end position="608"/>
    </location>
</feature>
<gene>
    <name evidence="7" type="ORF">WJX81_001795</name>
</gene>
<evidence type="ECO:0000313" key="8">
    <source>
        <dbReference type="Proteomes" id="UP001445335"/>
    </source>
</evidence>
<evidence type="ECO:0000256" key="1">
    <source>
        <dbReference type="ARBA" id="ARBA00004123"/>
    </source>
</evidence>
<keyword evidence="3" id="KW-0813">Transport</keyword>